<organism evidence="2 3">
    <name type="scientific">Chryseolinea serpens</name>
    <dbReference type="NCBI Taxonomy" id="947013"/>
    <lineage>
        <taxon>Bacteria</taxon>
        <taxon>Pseudomonadati</taxon>
        <taxon>Bacteroidota</taxon>
        <taxon>Cytophagia</taxon>
        <taxon>Cytophagales</taxon>
        <taxon>Fulvivirgaceae</taxon>
        <taxon>Chryseolinea</taxon>
    </lineage>
</organism>
<name>A0A1M5KSH3_9BACT</name>
<proteinExistence type="predicted"/>
<dbReference type="EMBL" id="FQWQ01000001">
    <property type="protein sequence ID" value="SHG55718.1"/>
    <property type="molecule type" value="Genomic_DNA"/>
</dbReference>
<dbReference type="InterPro" id="IPR026555">
    <property type="entry name" value="NSL3/Tex30"/>
</dbReference>
<dbReference type="Gene3D" id="3.40.50.1820">
    <property type="entry name" value="alpha/beta hydrolase"/>
    <property type="match status" value="1"/>
</dbReference>
<evidence type="ECO:0000313" key="2">
    <source>
        <dbReference type="EMBL" id="SHG55718.1"/>
    </source>
</evidence>
<protein>
    <recommendedName>
        <fullName evidence="1">KANL3/Tex30 alpha/beta hydrolase-like domain-containing protein</fullName>
    </recommendedName>
</protein>
<dbReference type="STRING" id="947013.SAMN04488109_0814"/>
<dbReference type="SUPFAM" id="SSF53474">
    <property type="entry name" value="alpha/beta-Hydrolases"/>
    <property type="match status" value="1"/>
</dbReference>
<dbReference type="PANTHER" id="PTHR13136">
    <property type="entry name" value="TESTIS DEVELOPMENT PROTEIN PRTD"/>
    <property type="match status" value="1"/>
</dbReference>
<dbReference type="OrthoDB" id="652634at2"/>
<evidence type="ECO:0000259" key="1">
    <source>
        <dbReference type="Pfam" id="PF20408"/>
    </source>
</evidence>
<accession>A0A1M5KSH3</accession>
<sequence>MKTQSIKFKVSDSIGEVSAILFLPDNPKAILALAHGAGAGMTHAFMEKLSTQLADRGIGTFRYNFPFMENKKKRPDVAAVAEKTVGAALERAQSLLPAGVPLYAAGKSFGGRMSARYLSANDKGFVKGIVFYGFPLHAAGAPATERAEHLASVKIPMLFLQGTRDALAEIGLITEVCSKLPTATLVTFEGADHSFKKGKKEFLEELVEATDTWLKKKG</sequence>
<dbReference type="AlphaFoldDB" id="A0A1M5KSH3"/>
<dbReference type="InterPro" id="IPR046879">
    <property type="entry name" value="KANL3/Tex30_Abhydrolase"/>
</dbReference>
<keyword evidence="3" id="KW-1185">Reference proteome</keyword>
<feature type="domain" description="KANL3/Tex30 alpha/beta hydrolase-like" evidence="1">
    <location>
        <begin position="28"/>
        <end position="201"/>
    </location>
</feature>
<dbReference type="PANTHER" id="PTHR13136:SF11">
    <property type="entry name" value="TESTIS-EXPRESSED PROTEIN 30"/>
    <property type="match status" value="1"/>
</dbReference>
<reference evidence="2 3" key="1">
    <citation type="submission" date="2016-11" db="EMBL/GenBank/DDBJ databases">
        <authorList>
            <person name="Jaros S."/>
            <person name="Januszkiewicz K."/>
            <person name="Wedrychowicz H."/>
        </authorList>
    </citation>
    <scope>NUCLEOTIDE SEQUENCE [LARGE SCALE GENOMIC DNA]</scope>
    <source>
        <strain evidence="2 3">DSM 24574</strain>
    </source>
</reference>
<dbReference type="RefSeq" id="WP_073131297.1">
    <property type="nucleotide sequence ID" value="NZ_FQWQ01000001.1"/>
</dbReference>
<gene>
    <name evidence="2" type="ORF">SAMN04488109_0814</name>
</gene>
<evidence type="ECO:0000313" key="3">
    <source>
        <dbReference type="Proteomes" id="UP000184212"/>
    </source>
</evidence>
<dbReference type="Pfam" id="PF20408">
    <property type="entry name" value="Abhydrolase_11"/>
    <property type="match status" value="1"/>
</dbReference>
<dbReference type="InterPro" id="IPR029058">
    <property type="entry name" value="AB_hydrolase_fold"/>
</dbReference>
<dbReference type="Proteomes" id="UP000184212">
    <property type="component" value="Unassembled WGS sequence"/>
</dbReference>